<feature type="transmembrane region" description="Helical" evidence="1">
    <location>
        <begin position="41"/>
        <end position="61"/>
    </location>
</feature>
<keyword evidence="1" id="KW-1133">Transmembrane helix</keyword>
<dbReference type="AlphaFoldDB" id="A0A1I8AMC0"/>
<feature type="transmembrane region" description="Helical" evidence="1">
    <location>
        <begin position="211"/>
        <end position="235"/>
    </location>
</feature>
<feature type="transmembrane region" description="Helical" evidence="1">
    <location>
        <begin position="158"/>
        <end position="183"/>
    </location>
</feature>
<evidence type="ECO:0000256" key="1">
    <source>
        <dbReference type="SAM" id="Phobius"/>
    </source>
</evidence>
<dbReference type="PANTHER" id="PTHR22941:SF307">
    <property type="entry name" value="SERPENTINE RECEPTOR, CLASS H"/>
    <property type="match status" value="1"/>
</dbReference>
<keyword evidence="1" id="KW-0812">Transmembrane</keyword>
<name>A0A1I8AMC0_9BILA</name>
<keyword evidence="2" id="KW-1185">Reference proteome</keyword>
<organism evidence="2 3">
    <name type="scientific">Steinernema glaseri</name>
    <dbReference type="NCBI Taxonomy" id="37863"/>
    <lineage>
        <taxon>Eukaryota</taxon>
        <taxon>Metazoa</taxon>
        <taxon>Ecdysozoa</taxon>
        <taxon>Nematoda</taxon>
        <taxon>Chromadorea</taxon>
        <taxon>Rhabditida</taxon>
        <taxon>Tylenchina</taxon>
        <taxon>Panagrolaimomorpha</taxon>
        <taxon>Strongyloidoidea</taxon>
        <taxon>Steinernematidae</taxon>
        <taxon>Steinernema</taxon>
    </lineage>
</organism>
<protein>
    <submittedName>
        <fullName evidence="3">G_PROTEIN_RECEP_F1_2 domain-containing protein</fullName>
    </submittedName>
</protein>
<dbReference type="PANTHER" id="PTHR22941">
    <property type="entry name" value="SERPENTINE RECEPTOR"/>
    <property type="match status" value="1"/>
</dbReference>
<feature type="transmembrane region" description="Helical" evidence="1">
    <location>
        <begin position="293"/>
        <end position="316"/>
    </location>
</feature>
<evidence type="ECO:0000313" key="3">
    <source>
        <dbReference type="WBParaSite" id="L893_g720.t1"/>
    </source>
</evidence>
<dbReference type="Proteomes" id="UP000095287">
    <property type="component" value="Unplaced"/>
</dbReference>
<dbReference type="Pfam" id="PF10318">
    <property type="entry name" value="7TM_GPCR_Srh"/>
    <property type="match status" value="1"/>
</dbReference>
<feature type="transmembrane region" description="Helical" evidence="1">
    <location>
        <begin position="73"/>
        <end position="91"/>
    </location>
</feature>
<proteinExistence type="predicted"/>
<feature type="transmembrane region" description="Helical" evidence="1">
    <location>
        <begin position="120"/>
        <end position="146"/>
    </location>
</feature>
<dbReference type="WBParaSite" id="L893_g720.t1">
    <property type="protein sequence ID" value="L893_g720.t1"/>
    <property type="gene ID" value="L893_g720"/>
</dbReference>
<dbReference type="InterPro" id="IPR053220">
    <property type="entry name" value="Nematode_rcpt-like_serp_H"/>
</dbReference>
<keyword evidence="1" id="KW-0472">Membrane</keyword>
<accession>A0A1I8AMC0</accession>
<reference evidence="3" key="1">
    <citation type="submission" date="2016-11" db="UniProtKB">
        <authorList>
            <consortium name="WormBaseParasite"/>
        </authorList>
    </citation>
    <scope>IDENTIFICATION</scope>
</reference>
<feature type="transmembrane region" description="Helical" evidence="1">
    <location>
        <begin position="256"/>
        <end position="281"/>
    </location>
</feature>
<sequence length="359" mass="41149">MLTGYSYIQSSCAAFSPLAFVLLLSPVAVMNEGIAFFYNRILDVTAFGSIATKPLCIYIVITKTPKYMRTVSYFILNELLWSFTVNLLYSLGHPLPMMPAMCFRMDGLAAEWIKSEVQQLLYFIAIILSAVNFTVGLVNTFIYRYVTLHFSAISRFHRICGCALFVVAHLMMSLFVAFLFRFFQIPVLEYPERNLLEDSRNVFCLDPHTNILFYAIFLFFACMSILLALFAGLSIRELRMKIHAMKKKTLHMQKEIQRNLLVITGWSVLVGFIPMFIFILFVCHGKWPYARSIALISMMLPLNHGTFYAALILYLFKPYRKAIVDILKAFKSISIKALPICCSRKITNTVVMSGKNVKY</sequence>
<evidence type="ECO:0000313" key="2">
    <source>
        <dbReference type="Proteomes" id="UP000095287"/>
    </source>
</evidence>
<dbReference type="InterPro" id="IPR019422">
    <property type="entry name" value="7TM_GPCR_serpentine_rcpt_Srh"/>
</dbReference>